<evidence type="ECO:0008006" key="3">
    <source>
        <dbReference type="Google" id="ProtNLM"/>
    </source>
</evidence>
<accession>I5AQ19</accession>
<reference evidence="1 2" key="2">
    <citation type="submission" date="2012-02" db="EMBL/GenBank/DDBJ databases">
        <title>Improved High-Quality Draft sequence of Eubacterium cellulosolvens 6.</title>
        <authorList>
            <consortium name="US DOE Joint Genome Institute"/>
            <person name="Lucas S."/>
            <person name="Han J."/>
            <person name="Lapidus A."/>
            <person name="Cheng J.-F."/>
            <person name="Goodwin L."/>
            <person name="Pitluck S."/>
            <person name="Peters L."/>
            <person name="Mikhailova N."/>
            <person name="Gu W."/>
            <person name="Detter J.C."/>
            <person name="Han C."/>
            <person name="Tapia R."/>
            <person name="Land M."/>
            <person name="Hauser L."/>
            <person name="Kyrpides N."/>
            <person name="Ivanova N."/>
            <person name="Pagani I."/>
            <person name="Johnson E."/>
            <person name="Mukhopadhyay B."/>
            <person name="Anderson I."/>
            <person name="Woyke T."/>
        </authorList>
    </citation>
    <scope>NUCLEOTIDE SEQUENCE [LARGE SCALE GENOMIC DNA]</scope>
    <source>
        <strain evidence="1 2">6</strain>
    </source>
</reference>
<proteinExistence type="predicted"/>
<dbReference type="HOGENOM" id="CLU_067569_0_0_9"/>
<keyword evidence="2" id="KW-1185">Reference proteome</keyword>
<dbReference type="InterPro" id="IPR058532">
    <property type="entry name" value="YjbR/MT2646/Rv2570-like"/>
</dbReference>
<gene>
    <name evidence="1" type="ORF">EubceDRAFT1_0013</name>
</gene>
<dbReference type="Pfam" id="PF04237">
    <property type="entry name" value="YjbR"/>
    <property type="match status" value="1"/>
</dbReference>
<dbReference type="EMBL" id="CM001487">
    <property type="protein sequence ID" value="EIM55892.1"/>
    <property type="molecule type" value="Genomic_DNA"/>
</dbReference>
<dbReference type="STRING" id="633697.EubceDRAFT1_0013"/>
<dbReference type="InterPro" id="IPR007351">
    <property type="entry name" value="YjbR"/>
</dbReference>
<name>I5AQ19_EUBC6</name>
<dbReference type="AlphaFoldDB" id="I5AQ19"/>
<dbReference type="Proteomes" id="UP000005753">
    <property type="component" value="Chromosome"/>
</dbReference>
<dbReference type="Gene3D" id="3.90.1150.30">
    <property type="match status" value="1"/>
</dbReference>
<dbReference type="OrthoDB" id="9789813at2"/>
<dbReference type="PANTHER" id="PTHR35145">
    <property type="entry name" value="CYTOPLASMIC PROTEIN-RELATED"/>
    <property type="match status" value="1"/>
</dbReference>
<evidence type="ECO:0000313" key="1">
    <source>
        <dbReference type="EMBL" id="EIM55892.1"/>
    </source>
</evidence>
<dbReference type="PANTHER" id="PTHR35145:SF1">
    <property type="entry name" value="CYTOPLASMIC PROTEIN"/>
    <property type="match status" value="1"/>
</dbReference>
<dbReference type="InterPro" id="IPR038056">
    <property type="entry name" value="YjbR-like_sf"/>
</dbReference>
<dbReference type="SUPFAM" id="SSF142906">
    <property type="entry name" value="YjbR-like"/>
    <property type="match status" value="1"/>
</dbReference>
<organism evidence="1 2">
    <name type="scientific">Eubacterium cellulosolvens (strain ATCC 43171 / JCM 9499 / 6)</name>
    <name type="common">Cillobacterium cellulosolvens</name>
    <dbReference type="NCBI Taxonomy" id="633697"/>
    <lineage>
        <taxon>Bacteria</taxon>
        <taxon>Bacillati</taxon>
        <taxon>Bacillota</taxon>
        <taxon>Clostridia</taxon>
        <taxon>Eubacteriales</taxon>
        <taxon>Eubacteriaceae</taxon>
        <taxon>Eubacterium</taxon>
    </lineage>
</organism>
<dbReference type="eggNOG" id="COG2315">
    <property type="taxonomic scope" value="Bacteria"/>
</dbReference>
<sequence>MQIKEEVLAYVRETYHVNIEYLWKRSPGNSIFRHADNRKWFAALLIAKKKSLGLSEDGDLDLLNVKVGDAYLLDTLTGQEGFFRGYHMSKGHWLSIALDGTVPLSTICRLIDESFLLTASKAKQQKLRPPSDWLIPANPKYYDIEHAFDDTDIIHWKQGRGIKVKDTVYMYVASPVSAILYKATVIETDIPYRYTDTNLDIKALMRIHLEKRYAPEEFPLETLKEYGVSTIRGPRGIPERLKEKLS</sequence>
<evidence type="ECO:0000313" key="2">
    <source>
        <dbReference type="Proteomes" id="UP000005753"/>
    </source>
</evidence>
<protein>
    <recommendedName>
        <fullName evidence="3">MmcQ protein</fullName>
    </recommendedName>
</protein>
<reference evidence="1 2" key="1">
    <citation type="submission" date="2010-08" db="EMBL/GenBank/DDBJ databases">
        <authorList>
            <consortium name="US DOE Joint Genome Institute (JGI-PGF)"/>
            <person name="Lucas S."/>
            <person name="Copeland A."/>
            <person name="Lapidus A."/>
            <person name="Cheng J.-F."/>
            <person name="Bruce D."/>
            <person name="Goodwin L."/>
            <person name="Pitluck S."/>
            <person name="Land M.L."/>
            <person name="Hauser L."/>
            <person name="Chang Y.-J."/>
            <person name="Anderson I.J."/>
            <person name="Johnson E."/>
            <person name="Mulhopadhyay B."/>
            <person name="Kyrpides N."/>
            <person name="Woyke T.J."/>
        </authorList>
    </citation>
    <scope>NUCLEOTIDE SEQUENCE [LARGE SCALE GENOMIC DNA]</scope>
    <source>
        <strain evidence="1 2">6</strain>
    </source>
</reference>